<dbReference type="Proteomes" id="UP000000719">
    <property type="component" value="Chromosome"/>
</dbReference>
<dbReference type="EMBL" id="CP001098">
    <property type="protein sequence ID" value="ACL70368.1"/>
    <property type="molecule type" value="Genomic_DNA"/>
</dbReference>
<evidence type="ECO:0000313" key="6">
    <source>
        <dbReference type="EMBL" id="ACL70368.1"/>
    </source>
</evidence>
<proteinExistence type="inferred from homology"/>
<dbReference type="KEGG" id="hor:Hore_16190"/>
<keyword evidence="5" id="KW-1003">Cell membrane</keyword>
<dbReference type="AlphaFoldDB" id="B8CYJ9"/>
<comment type="similarity">
    <text evidence="1 5">Belongs to the bacterial solute-binding protein 1 family.</text>
</comment>
<dbReference type="PRINTS" id="PR00181">
    <property type="entry name" value="MALTOSEBP"/>
</dbReference>
<keyword evidence="7" id="KW-1185">Reference proteome</keyword>
<dbReference type="Gene3D" id="3.40.190.10">
    <property type="entry name" value="Periplasmic binding protein-like II"/>
    <property type="match status" value="2"/>
</dbReference>
<reference evidence="6 7" key="1">
    <citation type="journal article" date="2009" name="PLoS ONE">
        <title>Genome analysis of the anaerobic thermohalophilic bacterium Halothermothrix orenii.</title>
        <authorList>
            <person name="Mavromatis K."/>
            <person name="Ivanova N."/>
            <person name="Anderson I."/>
            <person name="Lykidis A."/>
            <person name="Hooper S.D."/>
            <person name="Sun H."/>
            <person name="Kunin V."/>
            <person name="Lapidus A."/>
            <person name="Hugenholtz P."/>
            <person name="Patel B."/>
            <person name="Kyrpides N.C."/>
        </authorList>
    </citation>
    <scope>NUCLEOTIDE SEQUENCE [LARGE SCALE GENOMIC DNA]</scope>
    <source>
        <strain evidence="7">H 168 / OCM 544 / DSM 9562</strain>
    </source>
</reference>
<evidence type="ECO:0000256" key="3">
    <source>
        <dbReference type="ARBA" id="ARBA00022597"/>
    </source>
</evidence>
<gene>
    <name evidence="6" type="ordered locus">Hore_16190</name>
</gene>
<keyword evidence="5" id="KW-0472">Membrane</keyword>
<protein>
    <recommendedName>
        <fullName evidence="5">Maltodextrin-binding protein</fullName>
    </recommendedName>
</protein>
<keyword evidence="5" id="KW-0449">Lipoprotein</keyword>
<dbReference type="STRING" id="373903.Hore_16190"/>
<dbReference type="Pfam" id="PF13416">
    <property type="entry name" value="SBP_bac_8"/>
    <property type="match status" value="1"/>
</dbReference>
<dbReference type="GO" id="GO:1901982">
    <property type="term" value="F:maltose binding"/>
    <property type="evidence" value="ECO:0007669"/>
    <property type="project" value="TreeGrafter"/>
</dbReference>
<dbReference type="eggNOG" id="COG2182">
    <property type="taxonomic scope" value="Bacteria"/>
</dbReference>
<evidence type="ECO:0000256" key="1">
    <source>
        <dbReference type="ARBA" id="ARBA00008520"/>
    </source>
</evidence>
<dbReference type="GO" id="GO:0055052">
    <property type="term" value="C:ATP-binding cassette (ABC) transporter complex, substrate-binding subunit-containing"/>
    <property type="evidence" value="ECO:0007669"/>
    <property type="project" value="TreeGrafter"/>
</dbReference>
<dbReference type="GO" id="GO:0015144">
    <property type="term" value="F:carbohydrate transmembrane transporter activity"/>
    <property type="evidence" value="ECO:0007669"/>
    <property type="project" value="InterPro"/>
</dbReference>
<dbReference type="GO" id="GO:0015768">
    <property type="term" value="P:maltose transport"/>
    <property type="evidence" value="ECO:0007669"/>
    <property type="project" value="TreeGrafter"/>
</dbReference>
<evidence type="ECO:0000256" key="2">
    <source>
        <dbReference type="ARBA" id="ARBA00022448"/>
    </source>
</evidence>
<dbReference type="PANTHER" id="PTHR30061:SF50">
    <property type="entry name" value="MALTOSE_MALTODEXTRIN-BINDING PERIPLASMIC PROTEIN"/>
    <property type="match status" value="1"/>
</dbReference>
<dbReference type="InterPro" id="IPR006060">
    <property type="entry name" value="Maltose/Cyclodextrin-bd"/>
</dbReference>
<organism evidence="6 7">
    <name type="scientific">Halothermothrix orenii (strain H 168 / OCM 544 / DSM 9562)</name>
    <dbReference type="NCBI Taxonomy" id="373903"/>
    <lineage>
        <taxon>Bacteria</taxon>
        <taxon>Bacillati</taxon>
        <taxon>Bacillota</taxon>
        <taxon>Clostridia</taxon>
        <taxon>Halanaerobiales</taxon>
        <taxon>Halothermotrichaceae</taxon>
        <taxon>Halothermothrix</taxon>
    </lineage>
</organism>
<evidence type="ECO:0000256" key="4">
    <source>
        <dbReference type="ARBA" id="ARBA00022729"/>
    </source>
</evidence>
<dbReference type="SUPFAM" id="SSF53850">
    <property type="entry name" value="Periplasmic binding protein-like II"/>
    <property type="match status" value="1"/>
</dbReference>
<keyword evidence="3 5" id="KW-0762">Sugar transport</keyword>
<sequence>MKKVLTLLSVLVLVVGMTLSASAVKLVVWESPGPEEEFIQEMGKIYTEQTGVEIEVQPVDQINQDDKLALDGPAGKGADIVVWPHDGIGRSVEQGLIWPIPEDKVDTSAFTESSLNALTYKGKLYGLPYAVESVALLYNKDLLPEVPETFDEFLAKVKELNKPAEGQFGFMANIGDLYHVFGFISGYGGYIFKQTENGLDINDIGLDSPGAIKAMKFIKSFRTSGLMPEGTTGDVMNGLFSQGSLAAVIDGLWALEGYREAGVNFGVAPLPRLDNGEYPHTFIGVKGYYISAFSEHKEEALKFIQWLTTKENSFKHYQKTYVIPPRKDVMEMPEFKENKVVEAFAIQASRGMPMPNVPEMMAVWEPANNALSFILQDQVTPEEAAKLCVQRIQDNIEMMKE</sequence>
<feature type="signal peptide" evidence="5">
    <location>
        <begin position="1"/>
        <end position="23"/>
    </location>
</feature>
<dbReference type="OrthoDB" id="9766758at2"/>
<keyword evidence="4 5" id="KW-0732">Signal</keyword>
<feature type="chain" id="PRO_5013422750" description="Maltodextrin-binding protein" evidence="5">
    <location>
        <begin position="24"/>
        <end position="401"/>
    </location>
</feature>
<evidence type="ECO:0000313" key="7">
    <source>
        <dbReference type="Proteomes" id="UP000000719"/>
    </source>
</evidence>
<evidence type="ECO:0000256" key="5">
    <source>
        <dbReference type="RuleBase" id="RU365005"/>
    </source>
</evidence>
<dbReference type="PANTHER" id="PTHR30061">
    <property type="entry name" value="MALTOSE-BINDING PERIPLASMIC PROTEIN"/>
    <property type="match status" value="1"/>
</dbReference>
<dbReference type="CDD" id="cd13658">
    <property type="entry name" value="PBP2_CMBP"/>
    <property type="match status" value="1"/>
</dbReference>
<dbReference type="RefSeq" id="WP_012636551.1">
    <property type="nucleotide sequence ID" value="NC_011899.1"/>
</dbReference>
<dbReference type="GO" id="GO:0042956">
    <property type="term" value="P:maltodextrin transmembrane transport"/>
    <property type="evidence" value="ECO:0007669"/>
    <property type="project" value="TreeGrafter"/>
</dbReference>
<name>B8CYJ9_HALOH</name>
<accession>B8CYJ9</accession>
<comment type="subcellular location">
    <subcellularLocation>
        <location evidence="5">Cell membrane</location>
        <topology evidence="5">Lipid-anchor</topology>
    </subcellularLocation>
</comment>
<dbReference type="InterPro" id="IPR006059">
    <property type="entry name" value="SBP"/>
</dbReference>
<keyword evidence="2 5" id="KW-0813">Transport</keyword>
<dbReference type="HOGENOM" id="CLU_031285_17_2_9"/>